<dbReference type="EMBL" id="PTIZ01000003">
    <property type="protein sequence ID" value="PPK76743.1"/>
    <property type="molecule type" value="Genomic_DNA"/>
</dbReference>
<dbReference type="AlphaFoldDB" id="A0A2S6HH81"/>
<comment type="caution">
    <text evidence="2">The sequence shown here is derived from an EMBL/GenBank/DDBJ whole genome shotgun (WGS) entry which is preliminary data.</text>
</comment>
<sequence>MQHMPRLNRGKGTATPYLEEKGMGKGSPPFSYFTPNKMTDEEFLQS</sequence>
<evidence type="ECO:0000313" key="2">
    <source>
        <dbReference type="EMBL" id="PPK76743.1"/>
    </source>
</evidence>
<organism evidence="2 3">
    <name type="scientific">Methylobacter tundripaludum</name>
    <dbReference type="NCBI Taxonomy" id="173365"/>
    <lineage>
        <taxon>Bacteria</taxon>
        <taxon>Pseudomonadati</taxon>
        <taxon>Pseudomonadota</taxon>
        <taxon>Gammaproteobacteria</taxon>
        <taxon>Methylococcales</taxon>
        <taxon>Methylococcaceae</taxon>
        <taxon>Methylobacter</taxon>
    </lineage>
</organism>
<name>A0A2S6HH81_9GAMM</name>
<gene>
    <name evidence="2" type="ORF">B0F87_103350</name>
</gene>
<reference evidence="2 3" key="1">
    <citation type="submission" date="2018-02" db="EMBL/GenBank/DDBJ databases">
        <title>Subsurface microbial communities from deep shales in Ohio and West Virginia, USA.</title>
        <authorList>
            <person name="Wrighton K."/>
        </authorList>
    </citation>
    <scope>NUCLEOTIDE SEQUENCE [LARGE SCALE GENOMIC DNA]</scope>
    <source>
        <strain evidence="2 3">OWC-DMM</strain>
    </source>
</reference>
<proteinExistence type="predicted"/>
<feature type="region of interest" description="Disordered" evidence="1">
    <location>
        <begin position="1"/>
        <end position="46"/>
    </location>
</feature>
<evidence type="ECO:0000256" key="1">
    <source>
        <dbReference type="SAM" id="MobiDB-lite"/>
    </source>
</evidence>
<evidence type="ECO:0000313" key="3">
    <source>
        <dbReference type="Proteomes" id="UP000240010"/>
    </source>
</evidence>
<dbReference type="Proteomes" id="UP000240010">
    <property type="component" value="Unassembled WGS sequence"/>
</dbReference>
<protein>
    <submittedName>
        <fullName evidence="2">Uncharacterized protein</fullName>
    </submittedName>
</protein>
<accession>A0A2S6HH81</accession>